<feature type="compositionally biased region" description="Polar residues" evidence="1">
    <location>
        <begin position="97"/>
        <end position="113"/>
    </location>
</feature>
<dbReference type="RefSeq" id="WP_124844607.1">
    <property type="nucleotide sequence ID" value="NZ_JAUNKP010000037.1"/>
</dbReference>
<keyword evidence="2" id="KW-0472">Membrane</keyword>
<feature type="compositionally biased region" description="Polar residues" evidence="1">
    <location>
        <begin position="30"/>
        <end position="76"/>
    </location>
</feature>
<evidence type="ECO:0000256" key="2">
    <source>
        <dbReference type="SAM" id="Phobius"/>
    </source>
</evidence>
<proteinExistence type="predicted"/>
<accession>A0A3P1T6V1</accession>
<keyword evidence="2" id="KW-0812">Transmembrane</keyword>
<dbReference type="Pfam" id="PF14110">
    <property type="entry name" value="DUF4282"/>
    <property type="match status" value="1"/>
</dbReference>
<feature type="compositionally biased region" description="Low complexity" evidence="1">
    <location>
        <begin position="115"/>
        <end position="166"/>
    </location>
</feature>
<feature type="transmembrane region" description="Helical" evidence="2">
    <location>
        <begin position="192"/>
        <end position="216"/>
    </location>
</feature>
<protein>
    <submittedName>
        <fullName evidence="3">DUF4282 domain-containing protein</fullName>
    </submittedName>
</protein>
<dbReference type="AlphaFoldDB" id="A0A3P1T6V1"/>
<feature type="compositionally biased region" description="Low complexity" evidence="1">
    <location>
        <begin position="77"/>
        <end position="96"/>
    </location>
</feature>
<dbReference type="InterPro" id="IPR025557">
    <property type="entry name" value="DUF4282"/>
</dbReference>
<feature type="transmembrane region" description="Helical" evidence="2">
    <location>
        <begin position="222"/>
        <end position="243"/>
    </location>
</feature>
<dbReference type="EMBL" id="RQZG01000007">
    <property type="protein sequence ID" value="RRD05247.1"/>
    <property type="molecule type" value="Genomic_DNA"/>
</dbReference>
<feature type="region of interest" description="Disordered" evidence="1">
    <location>
        <begin position="1"/>
        <end position="166"/>
    </location>
</feature>
<organism evidence="3 4">
    <name type="scientific">Arachnia propionica</name>
    <dbReference type="NCBI Taxonomy" id="1750"/>
    <lineage>
        <taxon>Bacteria</taxon>
        <taxon>Bacillati</taxon>
        <taxon>Actinomycetota</taxon>
        <taxon>Actinomycetes</taxon>
        <taxon>Propionibacteriales</taxon>
        <taxon>Propionibacteriaceae</taxon>
        <taxon>Arachnia</taxon>
    </lineage>
</organism>
<evidence type="ECO:0000313" key="3">
    <source>
        <dbReference type="EMBL" id="RRD05247.1"/>
    </source>
</evidence>
<dbReference type="Proteomes" id="UP000280819">
    <property type="component" value="Unassembled WGS sequence"/>
</dbReference>
<dbReference type="OrthoDB" id="3730712at2"/>
<feature type="compositionally biased region" description="Polar residues" evidence="1">
    <location>
        <begin position="1"/>
        <end position="22"/>
    </location>
</feature>
<gene>
    <name evidence="3" type="ORF">EII34_07905</name>
</gene>
<name>A0A3P1T6V1_9ACTN</name>
<sequence length="260" mass="28271">MSNNQWNGAQDWNAQPQHNNPQEWGAQPAQDWNAQQPQQHDWGQSSQDWSAQPAQQQDWSAQPATHQPTSDDWTTISAGQSQQSASQAASPQSASSEWSLDQSVPATEQTTWTGAPPAAAAPEQPAQAWGQPAQQQDWNAQQAPQQQWGQQAAYGAPQQQWGGQPAQAQPNLFSALFDFKFSQKVAKAAPGVAYMIILIVLAVEALFRIIGVFSPYATGTSIVSGLFVALAQFVLWAIVWRVVIEGVVALVKIADKDDQS</sequence>
<evidence type="ECO:0000256" key="1">
    <source>
        <dbReference type="SAM" id="MobiDB-lite"/>
    </source>
</evidence>
<evidence type="ECO:0000313" key="4">
    <source>
        <dbReference type="Proteomes" id="UP000280819"/>
    </source>
</evidence>
<keyword evidence="2" id="KW-1133">Transmembrane helix</keyword>
<comment type="caution">
    <text evidence="3">The sequence shown here is derived from an EMBL/GenBank/DDBJ whole genome shotgun (WGS) entry which is preliminary data.</text>
</comment>
<reference evidence="3 4" key="1">
    <citation type="submission" date="2018-11" db="EMBL/GenBank/DDBJ databases">
        <title>Genomes From Bacteria Associated with the Canine Oral Cavity: a Test Case for Automated Genome-Based Taxonomic Assignment.</title>
        <authorList>
            <person name="Coil D.A."/>
            <person name="Jospin G."/>
            <person name="Darling A.E."/>
            <person name="Wallis C."/>
            <person name="Davis I.J."/>
            <person name="Harris S."/>
            <person name="Eisen J.A."/>
            <person name="Holcombe L.J."/>
            <person name="O'Flynn C."/>
        </authorList>
    </citation>
    <scope>NUCLEOTIDE SEQUENCE [LARGE SCALE GENOMIC DNA]</scope>
    <source>
        <strain evidence="3 4">OH887_COT-365</strain>
    </source>
</reference>